<sequence length="648" mass="71262">MVSSDPVQIAAAGQLKIFTIDVPAIAAHLFMSIDTTQNRESKSSSMDSLKQWEALRLKAIATSKSTPAASIFGKAGKSGAVYRWGIAVATGTECSEQFELLSRLACGGTIGKKHESFDLVGAVEDFILSIETASAISVVEANQAVAWAAALPALCRELEPRFSWQLMTSLRQLHEAVISKNQTYSTTHLILGGELGLTLAWRMADVPSCLRLQKQSIAAITDWCDQFDIAIAEAIAGAVDTRAVFASLTRSLTLLRCTSNHKIKKVHTKAADLLATWVAAMTVRKGGSALSSATREDVADDIAEGGLLDHAVAMDIESLEPAIAAALGQTQTGGRLAWEVSLPETMWHDSDSKLAIMLPEWDVQKSRTHIDYSGEHVLIEIFAGRNKVIDGAWHSTIEIDGEEQRPTGTWSEICEYTDDDVHYIELEQPWTGGILLQRQVMHVREDRCIHLADAIVPDPDHAAPDSAALDNTGVGTDDFRSIRYMSRIPMAENIEADPEPETREVFLNDGRRSAMVLPISAGEWRVGPTAATLKTSEDGHLVFASEGKGRLYCPLWIDCSQRRFKRKRTWRQLTVVDNLRLCRNDEAVGYRIQVGSEQWMIYRTLGEPKTRSVLGKHLIADFFASRFDPTYGDHDAIVTVDDSEPGED</sequence>
<evidence type="ECO:0000313" key="1">
    <source>
        <dbReference type="EMBL" id="TWU51099.1"/>
    </source>
</evidence>
<dbReference type="Proteomes" id="UP000317977">
    <property type="component" value="Unassembled WGS sequence"/>
</dbReference>
<dbReference type="EMBL" id="SJPX01000003">
    <property type="protein sequence ID" value="TWU51099.1"/>
    <property type="molecule type" value="Genomic_DNA"/>
</dbReference>
<name>A0A5C6EUG6_9BACT</name>
<reference evidence="1 2" key="1">
    <citation type="submission" date="2019-02" db="EMBL/GenBank/DDBJ databases">
        <title>Deep-cultivation of Planctomycetes and their phenomic and genomic characterization uncovers novel biology.</title>
        <authorList>
            <person name="Wiegand S."/>
            <person name="Jogler M."/>
            <person name="Boedeker C."/>
            <person name="Pinto D."/>
            <person name="Vollmers J."/>
            <person name="Rivas-Marin E."/>
            <person name="Kohn T."/>
            <person name="Peeters S.H."/>
            <person name="Heuer A."/>
            <person name="Rast P."/>
            <person name="Oberbeckmann S."/>
            <person name="Bunk B."/>
            <person name="Jeske O."/>
            <person name="Meyerdierks A."/>
            <person name="Storesund J.E."/>
            <person name="Kallscheuer N."/>
            <person name="Luecker S."/>
            <person name="Lage O.M."/>
            <person name="Pohl T."/>
            <person name="Merkel B.J."/>
            <person name="Hornburger P."/>
            <person name="Mueller R.-W."/>
            <person name="Bruemmer F."/>
            <person name="Labrenz M."/>
            <person name="Spormann A.M."/>
            <person name="Op Den Camp H."/>
            <person name="Overmann J."/>
            <person name="Amann R."/>
            <person name="Jetten M.S.M."/>
            <person name="Mascher T."/>
            <person name="Medema M.H."/>
            <person name="Devos D.P."/>
            <person name="Kaster A.-K."/>
            <person name="Ovreas L."/>
            <person name="Rohde M."/>
            <person name="Galperin M.Y."/>
            <person name="Jogler C."/>
        </authorList>
    </citation>
    <scope>NUCLEOTIDE SEQUENCE [LARGE SCALE GENOMIC DNA]</scope>
    <source>
        <strain evidence="1 2">Poly59</strain>
    </source>
</reference>
<evidence type="ECO:0008006" key="3">
    <source>
        <dbReference type="Google" id="ProtNLM"/>
    </source>
</evidence>
<keyword evidence="2" id="KW-1185">Reference proteome</keyword>
<evidence type="ECO:0000313" key="2">
    <source>
        <dbReference type="Proteomes" id="UP000317977"/>
    </source>
</evidence>
<dbReference type="AlphaFoldDB" id="A0A5C6EUG6"/>
<gene>
    <name evidence="1" type="ORF">Poly59_26880</name>
</gene>
<proteinExistence type="predicted"/>
<accession>A0A5C6EUG6</accession>
<comment type="caution">
    <text evidence="1">The sequence shown here is derived from an EMBL/GenBank/DDBJ whole genome shotgun (WGS) entry which is preliminary data.</text>
</comment>
<protein>
    <recommendedName>
        <fullName evidence="3">Heparinase II/III-like protein</fullName>
    </recommendedName>
</protein>
<organism evidence="1 2">
    <name type="scientific">Rubripirellula reticaptiva</name>
    <dbReference type="NCBI Taxonomy" id="2528013"/>
    <lineage>
        <taxon>Bacteria</taxon>
        <taxon>Pseudomonadati</taxon>
        <taxon>Planctomycetota</taxon>
        <taxon>Planctomycetia</taxon>
        <taxon>Pirellulales</taxon>
        <taxon>Pirellulaceae</taxon>
        <taxon>Rubripirellula</taxon>
    </lineage>
</organism>